<proteinExistence type="predicted"/>
<feature type="region of interest" description="Disordered" evidence="2">
    <location>
        <begin position="194"/>
        <end position="275"/>
    </location>
</feature>
<gene>
    <name evidence="5" type="ORF">CSSPTR1EN2_LOCUS23625</name>
</gene>
<evidence type="ECO:0008006" key="7">
    <source>
        <dbReference type="Google" id="ProtNLM"/>
    </source>
</evidence>
<accession>A0ABP0V5J9</accession>
<feature type="compositionally biased region" description="Basic and acidic residues" evidence="2">
    <location>
        <begin position="246"/>
        <end position="258"/>
    </location>
</feature>
<reference evidence="5" key="1">
    <citation type="submission" date="2024-02" db="EMBL/GenBank/DDBJ databases">
        <authorList>
            <consortium name="ELIXIR-Norway"/>
            <consortium name="Elixir Norway"/>
        </authorList>
    </citation>
    <scope>NUCLEOTIDE SEQUENCE</scope>
</reference>
<organism evidence="5 6">
    <name type="scientific">Sphagnum troendelagicum</name>
    <dbReference type="NCBI Taxonomy" id="128251"/>
    <lineage>
        <taxon>Eukaryota</taxon>
        <taxon>Viridiplantae</taxon>
        <taxon>Streptophyta</taxon>
        <taxon>Embryophyta</taxon>
        <taxon>Bryophyta</taxon>
        <taxon>Sphagnophytina</taxon>
        <taxon>Sphagnopsida</taxon>
        <taxon>Sphagnales</taxon>
        <taxon>Sphagnaceae</taxon>
        <taxon>Sphagnum</taxon>
    </lineage>
</organism>
<feature type="domain" description="DUF632" evidence="3">
    <location>
        <begin position="303"/>
        <end position="639"/>
    </location>
</feature>
<feature type="compositionally biased region" description="Pro residues" evidence="2">
    <location>
        <begin position="678"/>
        <end position="689"/>
    </location>
</feature>
<dbReference type="Pfam" id="PF04782">
    <property type="entry name" value="DUF632"/>
    <property type="match status" value="1"/>
</dbReference>
<dbReference type="Proteomes" id="UP001497512">
    <property type="component" value="Chromosome 9"/>
</dbReference>
<feature type="compositionally biased region" description="Basic and acidic residues" evidence="2">
    <location>
        <begin position="265"/>
        <end position="275"/>
    </location>
</feature>
<dbReference type="PANTHER" id="PTHR21450">
    <property type="entry name" value="PROTEIN ALTERED PHOSPHATE STARVATION RESPONSE 1"/>
    <property type="match status" value="1"/>
</dbReference>
<feature type="compositionally biased region" description="Pro residues" evidence="2">
    <location>
        <begin position="102"/>
        <end position="116"/>
    </location>
</feature>
<evidence type="ECO:0000256" key="1">
    <source>
        <dbReference type="SAM" id="Coils"/>
    </source>
</evidence>
<evidence type="ECO:0000259" key="3">
    <source>
        <dbReference type="Pfam" id="PF04782"/>
    </source>
</evidence>
<feature type="region of interest" description="Disordered" evidence="2">
    <location>
        <begin position="673"/>
        <end position="701"/>
    </location>
</feature>
<sequence length="792" mass="88213">MGCTNSKIDRDDAVARCKARKRFMRQAVDSRHAFAASHAHYVIALKSVGSALRQFAEGEVKDPAAAVIPSDGTSTALVALAPSPLPKPPPPPPMSPSLLSPSLPPSPPPLPPPLSPPHIELNGPRNTTLFKSPELVREADNEEPSSPPPPPLITPIGYDDDWNSSVQAPPSRQGQYLPRPPISYSSWHDLFMDPFRPGPHSDQGYMLSNQNSEHSQPAEDYDNKLPQVEEEDDIPDLEDVDTDGPASKDSDYDEKEKNATAITKVEPDPRSPKETVEKNLFKGAVKVNRELAIIIPEQGGRDLLDVIKEVDDLFLKAADSAETVSNILETRKVHYHSSFSENLREVGESARISFWKLSAKPGSPVHHRAPSSASIMSEETASIGSSMRSLSSFRSTAWVEGCGMTGSHASTLDRLYAWEKKLYLEVKGAEDLRKELEKKYALYRNQDTNGEDQVVIDKMRANIKMLQTQMLVSIQAVDGAAIEIQKLRDDDLYPQLLDLLEGMMVMWKDMSVCHEAQMKAVETLKRLGKSAASEPTTTFHRHSTVQLEAALNKWSMMLQKVVSTQRDYMRNMTGWLRISLLQFPEDMDTTGSCSPSHSSVSPLNSSPIYALCQQWQASMDQLPVHVVLKATAGFAAVVREMLRLQWEELKIKKRVESFARELVKRETSLFSASMREPPSLPLPPHPPRSPASSSSESDENNLSMIVREGATERPDVLERRLRMEASKRKLEEEQEAERKAHSDTRAYTLNSLQTGLPYMFQALVTFSNVQADTYDKLYVLRANSKLAGITDK</sequence>
<feature type="compositionally biased region" description="Pro residues" evidence="2">
    <location>
        <begin position="83"/>
        <end position="95"/>
    </location>
</feature>
<feature type="region of interest" description="Disordered" evidence="2">
    <location>
        <begin position="79"/>
        <end position="180"/>
    </location>
</feature>
<evidence type="ECO:0000256" key="2">
    <source>
        <dbReference type="SAM" id="MobiDB-lite"/>
    </source>
</evidence>
<dbReference type="InterPro" id="IPR006867">
    <property type="entry name" value="DUF632"/>
</dbReference>
<dbReference type="EMBL" id="OZ019901">
    <property type="protein sequence ID" value="CAK9237282.1"/>
    <property type="molecule type" value="Genomic_DNA"/>
</dbReference>
<feature type="compositionally biased region" description="Acidic residues" evidence="2">
    <location>
        <begin position="228"/>
        <end position="242"/>
    </location>
</feature>
<feature type="compositionally biased region" description="Polar residues" evidence="2">
    <location>
        <begin position="163"/>
        <end position="174"/>
    </location>
</feature>
<keyword evidence="1" id="KW-0175">Coiled coil</keyword>
<dbReference type="PANTHER" id="PTHR21450:SF23">
    <property type="entry name" value="PROTEIN ALTERED PHOSPHATE STARVATION RESPONSE 1"/>
    <property type="match status" value="1"/>
</dbReference>
<feature type="domain" description="DUF630" evidence="4">
    <location>
        <begin position="1"/>
        <end position="59"/>
    </location>
</feature>
<evidence type="ECO:0000259" key="4">
    <source>
        <dbReference type="Pfam" id="PF04783"/>
    </source>
</evidence>
<dbReference type="Pfam" id="PF04783">
    <property type="entry name" value="DUF630"/>
    <property type="match status" value="1"/>
</dbReference>
<keyword evidence="6" id="KW-1185">Reference proteome</keyword>
<evidence type="ECO:0000313" key="6">
    <source>
        <dbReference type="Proteomes" id="UP001497512"/>
    </source>
</evidence>
<evidence type="ECO:0000313" key="5">
    <source>
        <dbReference type="EMBL" id="CAK9237282.1"/>
    </source>
</evidence>
<name>A0ABP0V5J9_9BRYO</name>
<feature type="compositionally biased region" description="Polar residues" evidence="2">
    <location>
        <begin position="206"/>
        <end position="215"/>
    </location>
</feature>
<dbReference type="InterPro" id="IPR006868">
    <property type="entry name" value="DUF630"/>
</dbReference>
<feature type="coiled-coil region" evidence="1">
    <location>
        <begin position="419"/>
        <end position="446"/>
    </location>
</feature>
<protein>
    <recommendedName>
        <fullName evidence="7">BZIP transcription factor</fullName>
    </recommendedName>
</protein>